<evidence type="ECO:0000313" key="1">
    <source>
        <dbReference type="EMBL" id="GBG05925.1"/>
    </source>
</evidence>
<keyword evidence="2" id="KW-1185">Reference proteome</keyword>
<dbReference type="Proteomes" id="UP000245202">
    <property type="component" value="Unassembled WGS sequence"/>
</dbReference>
<evidence type="ECO:0000313" key="2">
    <source>
        <dbReference type="Proteomes" id="UP000245202"/>
    </source>
</evidence>
<protein>
    <submittedName>
        <fullName evidence="1">Uncharacterized protein</fullName>
    </submittedName>
</protein>
<proteinExistence type="predicted"/>
<organism evidence="1 2">
    <name type="scientific">Paenibacillus agaridevorans</name>
    <dbReference type="NCBI Taxonomy" id="171404"/>
    <lineage>
        <taxon>Bacteria</taxon>
        <taxon>Bacillati</taxon>
        <taxon>Bacillota</taxon>
        <taxon>Bacilli</taxon>
        <taxon>Bacillales</taxon>
        <taxon>Paenibacillaceae</taxon>
        <taxon>Paenibacillus</taxon>
    </lineage>
</organism>
<dbReference type="AntiFam" id="ANF00012">
    <property type="entry name" value="tRNA translation"/>
</dbReference>
<sequence>MRLDFADLCCLSLRGPIIKPELIVSVSGLSAVVMDKTGGPEMNRTSDTTFRKRVLYPLSYGATASNIITPEPLVAQLRTVQEV</sequence>
<dbReference type="EMBL" id="BDQX01000031">
    <property type="protein sequence ID" value="GBG05925.1"/>
    <property type="molecule type" value="Genomic_DNA"/>
</dbReference>
<name>A0A2R5EIL5_9BACL</name>
<comment type="caution">
    <text evidence="1">The sequence shown here is derived from an EMBL/GenBank/DDBJ whole genome shotgun (WGS) entry which is preliminary data.</text>
</comment>
<reference evidence="1 2" key="1">
    <citation type="submission" date="2017-08" db="EMBL/GenBank/DDBJ databases">
        <title>Substantial Increase in Enzyme Production by Combined Drug-Resistance Mutations in Paenibacillus agaridevorans.</title>
        <authorList>
            <person name="Tanaka Y."/>
            <person name="Funane K."/>
            <person name="Hosaka T."/>
            <person name="Shiwa Y."/>
            <person name="Fujita N."/>
            <person name="Miyazaki T."/>
            <person name="Yoshikawa H."/>
            <person name="Murakami K."/>
            <person name="Kasahara K."/>
            <person name="Inaoka T."/>
            <person name="Hiraga Y."/>
            <person name="Ochi K."/>
        </authorList>
    </citation>
    <scope>NUCLEOTIDE SEQUENCE [LARGE SCALE GENOMIC DNA]</scope>
    <source>
        <strain evidence="1 2">T-3040</strain>
    </source>
</reference>
<dbReference type="AlphaFoldDB" id="A0A2R5EIL5"/>
<gene>
    <name evidence="1" type="ORF">PAT3040_00410</name>
</gene>
<accession>A0A2R5EIL5</accession>